<keyword evidence="13" id="KW-0003">3Fe-4S</keyword>
<dbReference type="Gene3D" id="3.20.20.70">
    <property type="entry name" value="Aldolase class I"/>
    <property type="match status" value="1"/>
</dbReference>
<evidence type="ECO:0000256" key="2">
    <source>
        <dbReference type="ARBA" id="ARBA00001927"/>
    </source>
</evidence>
<keyword evidence="4" id="KW-0028">Amino-acid biosynthesis</keyword>
<evidence type="ECO:0000256" key="4">
    <source>
        <dbReference type="ARBA" id="ARBA00022605"/>
    </source>
</evidence>
<sequence length="324" mass="35760">MVADAKEPIGSMGNDTPLAVLSDRPQLLYSYFKQLFAQVTNPPLDAIREELVTSLITTIGSEGNLLEETSEQCRLLRLDQPVVTNAELQKIKQLDQPGLKSLTPRSERMMIVTPSSMALPLTHSLSTLLAVEENRQEATKAIEEGVTIIILSDRGVSEKDAAIPALLATGGVHHHLIREGTRTHCGLVVESGEPREVHHYALLTGYGAGAVNPYLAFATIRQLQREGYISEEFSDEKLDARYIKAINQGLLKVMSKMGISTQQSYRGAQIFEAIGLNQEFIDEYFSWTPSRISGIGLESVAEESFKRHDHAFPPKHVPEVLGLD</sequence>
<comment type="cofactor">
    <cofactor evidence="1">
        <name>FMN</name>
        <dbReference type="ChEBI" id="CHEBI:58210"/>
    </cofactor>
</comment>
<evidence type="ECO:0000256" key="13">
    <source>
        <dbReference type="ARBA" id="ARBA00023291"/>
    </source>
</evidence>
<feature type="non-terminal residue" evidence="16">
    <location>
        <position position="324"/>
    </location>
</feature>
<evidence type="ECO:0000256" key="5">
    <source>
        <dbReference type="ARBA" id="ARBA00022630"/>
    </source>
</evidence>
<evidence type="ECO:0000256" key="8">
    <source>
        <dbReference type="ARBA" id="ARBA00022962"/>
    </source>
</evidence>
<feature type="domain" description="Glutamate synthase central-N" evidence="15">
    <location>
        <begin position="1"/>
        <end position="277"/>
    </location>
</feature>
<protein>
    <submittedName>
        <fullName evidence="16">Ferredoxin-dependent glutamate synthase 1 (Fd-GOGAT)</fullName>
    </submittedName>
</protein>
<dbReference type="Pfam" id="PF04898">
    <property type="entry name" value="Glu_syn_central"/>
    <property type="match status" value="1"/>
</dbReference>
<keyword evidence="17" id="KW-1185">Reference proteome</keyword>
<dbReference type="PANTHER" id="PTHR11938:SF133">
    <property type="entry name" value="GLUTAMATE SYNTHASE (NADH)"/>
    <property type="match status" value="1"/>
</dbReference>
<keyword evidence="6" id="KW-0288">FMN</keyword>
<dbReference type="InterPro" id="IPR050711">
    <property type="entry name" value="ET-N_metabolism_enzyme"/>
</dbReference>
<dbReference type="PANTHER" id="PTHR11938">
    <property type="entry name" value="FAD NADPH DEHYDROGENASE/OXIDOREDUCTASE"/>
    <property type="match status" value="1"/>
</dbReference>
<gene>
    <name evidence="16" type="ORF">SCF082_LOCUS36677</name>
</gene>
<comment type="pathway">
    <text evidence="14">Amino-acid biosynthesis.</text>
</comment>
<keyword evidence="10" id="KW-0408">Iron</keyword>
<dbReference type="EMBL" id="CAXAMM010036539">
    <property type="protein sequence ID" value="CAK9075886.1"/>
    <property type="molecule type" value="Genomic_DNA"/>
</dbReference>
<reference evidence="16 17" key="1">
    <citation type="submission" date="2024-02" db="EMBL/GenBank/DDBJ databases">
        <authorList>
            <person name="Chen Y."/>
            <person name="Shah S."/>
            <person name="Dougan E. K."/>
            <person name="Thang M."/>
            <person name="Chan C."/>
        </authorList>
    </citation>
    <scope>NUCLEOTIDE SEQUENCE [LARGE SCALE GENOMIC DNA]</scope>
</reference>
<evidence type="ECO:0000256" key="12">
    <source>
        <dbReference type="ARBA" id="ARBA00023164"/>
    </source>
</evidence>
<dbReference type="InterPro" id="IPR006982">
    <property type="entry name" value="Glu_synth_centr_N"/>
</dbReference>
<dbReference type="Proteomes" id="UP001642464">
    <property type="component" value="Unassembled WGS sequence"/>
</dbReference>
<evidence type="ECO:0000256" key="3">
    <source>
        <dbReference type="ARBA" id="ARBA00009716"/>
    </source>
</evidence>
<comment type="similarity">
    <text evidence="3">Belongs to the glutamate synthase family.</text>
</comment>
<keyword evidence="8" id="KW-0315">Glutamine amidotransferase</keyword>
<keyword evidence="5" id="KW-0285">Flavoprotein</keyword>
<evidence type="ECO:0000259" key="15">
    <source>
        <dbReference type="Pfam" id="PF04898"/>
    </source>
</evidence>
<evidence type="ECO:0000313" key="16">
    <source>
        <dbReference type="EMBL" id="CAK9075886.1"/>
    </source>
</evidence>
<evidence type="ECO:0000256" key="11">
    <source>
        <dbReference type="ARBA" id="ARBA00023014"/>
    </source>
</evidence>
<evidence type="ECO:0000256" key="7">
    <source>
        <dbReference type="ARBA" id="ARBA00022723"/>
    </source>
</evidence>
<evidence type="ECO:0000256" key="9">
    <source>
        <dbReference type="ARBA" id="ARBA00023002"/>
    </source>
</evidence>
<keyword evidence="12" id="KW-0314">Glutamate biosynthesis</keyword>
<accession>A0ABP0PJG8</accession>
<keyword evidence="7" id="KW-0479">Metal-binding</keyword>
<proteinExistence type="inferred from homology"/>
<comment type="caution">
    <text evidence="16">The sequence shown here is derived from an EMBL/GenBank/DDBJ whole genome shotgun (WGS) entry which is preliminary data.</text>
</comment>
<dbReference type="InterPro" id="IPR013785">
    <property type="entry name" value="Aldolase_TIM"/>
</dbReference>
<evidence type="ECO:0000256" key="10">
    <source>
        <dbReference type="ARBA" id="ARBA00023004"/>
    </source>
</evidence>
<evidence type="ECO:0000256" key="14">
    <source>
        <dbReference type="ARBA" id="ARBA00029440"/>
    </source>
</evidence>
<name>A0ABP0PJG8_9DINO</name>
<evidence type="ECO:0000313" key="17">
    <source>
        <dbReference type="Proteomes" id="UP001642464"/>
    </source>
</evidence>
<evidence type="ECO:0000256" key="1">
    <source>
        <dbReference type="ARBA" id="ARBA00001917"/>
    </source>
</evidence>
<comment type="cofactor">
    <cofactor evidence="2">
        <name>[3Fe-4S] cluster</name>
        <dbReference type="ChEBI" id="CHEBI:21137"/>
    </cofactor>
</comment>
<dbReference type="SUPFAM" id="SSF51395">
    <property type="entry name" value="FMN-linked oxidoreductases"/>
    <property type="match status" value="1"/>
</dbReference>
<keyword evidence="9" id="KW-0560">Oxidoreductase</keyword>
<organism evidence="16 17">
    <name type="scientific">Durusdinium trenchii</name>
    <dbReference type="NCBI Taxonomy" id="1381693"/>
    <lineage>
        <taxon>Eukaryota</taxon>
        <taxon>Sar</taxon>
        <taxon>Alveolata</taxon>
        <taxon>Dinophyceae</taxon>
        <taxon>Suessiales</taxon>
        <taxon>Symbiodiniaceae</taxon>
        <taxon>Durusdinium</taxon>
    </lineage>
</organism>
<keyword evidence="11" id="KW-0411">Iron-sulfur</keyword>
<evidence type="ECO:0000256" key="6">
    <source>
        <dbReference type="ARBA" id="ARBA00022643"/>
    </source>
</evidence>